<evidence type="ECO:0000256" key="8">
    <source>
        <dbReference type="ARBA" id="ARBA00065619"/>
    </source>
</evidence>
<dbReference type="Proteomes" id="UP000694843">
    <property type="component" value="Unplaced"/>
</dbReference>
<evidence type="ECO:0000256" key="11">
    <source>
        <dbReference type="SAM" id="MobiDB-lite"/>
    </source>
</evidence>
<dbReference type="GeneID" id="108672258"/>
<feature type="region of interest" description="Disordered" evidence="11">
    <location>
        <begin position="34"/>
        <end position="59"/>
    </location>
</feature>
<dbReference type="CDD" id="cd00055">
    <property type="entry name" value="EGF_Lam"/>
    <property type="match status" value="8"/>
</dbReference>
<keyword evidence="3 12" id="KW-0732">Signal</keyword>
<dbReference type="Gene3D" id="2.10.25.10">
    <property type="entry name" value="Laminin"/>
    <property type="match status" value="9"/>
</dbReference>
<feature type="disulfide bond" evidence="9">
    <location>
        <begin position="768"/>
        <end position="777"/>
    </location>
</feature>
<dbReference type="FunFam" id="2.10.25.10:FF:000105">
    <property type="entry name" value="laminin subunit gamma-1"/>
    <property type="match status" value="1"/>
</dbReference>
<dbReference type="Gene3D" id="2.60.120.260">
    <property type="entry name" value="Galactose-binding domain-like"/>
    <property type="match status" value="1"/>
</dbReference>
<keyword evidence="7 9" id="KW-0424">Laminin EGF-like domain</keyword>
<evidence type="ECO:0000256" key="6">
    <source>
        <dbReference type="ARBA" id="ARBA00023180"/>
    </source>
</evidence>
<evidence type="ECO:0000256" key="9">
    <source>
        <dbReference type="PROSITE-ProRule" id="PRU00460"/>
    </source>
</evidence>
<dbReference type="CTD" id="39118"/>
<evidence type="ECO:0000313" key="16">
    <source>
        <dbReference type="Proteomes" id="UP000694843"/>
    </source>
</evidence>
<feature type="domain" description="Laminin EGF-like" evidence="13">
    <location>
        <begin position="750"/>
        <end position="798"/>
    </location>
</feature>
<feature type="compositionally biased region" description="Basic and acidic residues" evidence="11">
    <location>
        <begin position="1471"/>
        <end position="1488"/>
    </location>
</feature>
<dbReference type="Pfam" id="PF00055">
    <property type="entry name" value="Laminin_N"/>
    <property type="match status" value="1"/>
</dbReference>
<dbReference type="InterPro" id="IPR002049">
    <property type="entry name" value="LE_dom"/>
</dbReference>
<evidence type="ECO:0000259" key="14">
    <source>
        <dbReference type="PROSITE" id="PS51115"/>
    </source>
</evidence>
<dbReference type="FunFam" id="2.10.25.10:FF:000163">
    <property type="entry name" value="laminin subunit gamma-1"/>
    <property type="match status" value="1"/>
</dbReference>
<keyword evidence="5 9" id="KW-1015">Disulfide bond</keyword>
<feature type="domain" description="Laminin EGF-like" evidence="13">
    <location>
        <begin position="854"/>
        <end position="906"/>
    </location>
</feature>
<evidence type="ECO:0000256" key="10">
    <source>
        <dbReference type="SAM" id="Coils"/>
    </source>
</evidence>
<feature type="disulfide bond" evidence="9">
    <location>
        <begin position="933"/>
        <end position="942"/>
    </location>
</feature>
<dbReference type="PANTHER" id="PTHR10574:SF435">
    <property type="entry name" value="LAMININ SUBUNIT GAMMA-1"/>
    <property type="match status" value="1"/>
</dbReference>
<evidence type="ECO:0000256" key="5">
    <source>
        <dbReference type="ARBA" id="ARBA00023157"/>
    </source>
</evidence>
<feature type="disulfide bond" evidence="9">
    <location>
        <begin position="890"/>
        <end position="904"/>
    </location>
</feature>
<dbReference type="SMART" id="SM00136">
    <property type="entry name" value="LamNT"/>
    <property type="match status" value="1"/>
</dbReference>
<evidence type="ECO:0000259" key="13">
    <source>
        <dbReference type="PROSITE" id="PS50027"/>
    </source>
</evidence>
<dbReference type="InterPro" id="IPR000034">
    <property type="entry name" value="Laminin_IV"/>
</dbReference>
<name>A0A8B7NNV4_HYAAZ</name>
<dbReference type="KEGG" id="hazt:108672258"/>
<dbReference type="PANTHER" id="PTHR10574">
    <property type="entry name" value="NETRIN/LAMININ-RELATED"/>
    <property type="match status" value="1"/>
</dbReference>
<dbReference type="SMART" id="SM00180">
    <property type="entry name" value="EGF_Lam"/>
    <property type="match status" value="10"/>
</dbReference>
<dbReference type="PROSITE" id="PS50027">
    <property type="entry name" value="EGF_LAM_2"/>
    <property type="match status" value="7"/>
</dbReference>
<dbReference type="InterPro" id="IPR008211">
    <property type="entry name" value="Laminin_N"/>
</dbReference>
<organism evidence="16 17">
    <name type="scientific">Hyalella azteca</name>
    <name type="common">Amphipod</name>
    <dbReference type="NCBI Taxonomy" id="294128"/>
    <lineage>
        <taxon>Eukaryota</taxon>
        <taxon>Metazoa</taxon>
        <taxon>Ecdysozoa</taxon>
        <taxon>Arthropoda</taxon>
        <taxon>Crustacea</taxon>
        <taxon>Multicrustacea</taxon>
        <taxon>Malacostraca</taxon>
        <taxon>Eumalacostraca</taxon>
        <taxon>Peracarida</taxon>
        <taxon>Amphipoda</taxon>
        <taxon>Senticaudata</taxon>
        <taxon>Talitrida</taxon>
        <taxon>Talitroidea</taxon>
        <taxon>Hyalellidae</taxon>
        <taxon>Hyalella</taxon>
    </lineage>
</organism>
<evidence type="ECO:0000256" key="12">
    <source>
        <dbReference type="SAM" id="SignalP"/>
    </source>
</evidence>
<reference evidence="17" key="1">
    <citation type="submission" date="2025-08" db="UniProtKB">
        <authorList>
            <consortium name="RefSeq"/>
        </authorList>
    </citation>
    <scope>IDENTIFICATION</scope>
    <source>
        <tissue evidence="17">Whole organism</tissue>
    </source>
</reference>
<dbReference type="FunFam" id="2.10.25.10:FF:000758">
    <property type="entry name" value="Laminin subunit gamma 1"/>
    <property type="match status" value="1"/>
</dbReference>
<feature type="disulfide bond" evidence="9">
    <location>
        <begin position="1029"/>
        <end position="1038"/>
    </location>
</feature>
<feature type="domain" description="Laminin EGF-like" evidence="13">
    <location>
        <begin position="1009"/>
        <end position="1054"/>
    </location>
</feature>
<dbReference type="FunFam" id="2.10.25.10:FF:000193">
    <property type="entry name" value="Laminin subunit gamma 1"/>
    <property type="match status" value="1"/>
</dbReference>
<evidence type="ECO:0000256" key="4">
    <source>
        <dbReference type="ARBA" id="ARBA00022737"/>
    </source>
</evidence>
<dbReference type="SMART" id="SM00281">
    <property type="entry name" value="LamB"/>
    <property type="match status" value="1"/>
</dbReference>
<feature type="domain" description="Laminin EGF-like" evidence="13">
    <location>
        <begin position="907"/>
        <end position="965"/>
    </location>
</feature>
<dbReference type="FunFam" id="2.10.25.10:FF:000242">
    <property type="entry name" value="Laminin subunit alpha 1"/>
    <property type="match status" value="1"/>
</dbReference>
<dbReference type="Pfam" id="PF00052">
    <property type="entry name" value="Laminin_B"/>
    <property type="match status" value="1"/>
</dbReference>
<protein>
    <submittedName>
        <fullName evidence="17">Laminin subunit gamma-1 isoform X1</fullName>
    </submittedName>
</protein>
<feature type="disulfide bond" evidence="9">
    <location>
        <begin position="878"/>
        <end position="887"/>
    </location>
</feature>
<feature type="domain" description="Laminin IV type A" evidence="14">
    <location>
        <begin position="546"/>
        <end position="715"/>
    </location>
</feature>
<proteinExistence type="predicted"/>
<keyword evidence="16" id="KW-1185">Reference proteome</keyword>
<dbReference type="FunFam" id="2.10.25.10:FF:000067">
    <property type="entry name" value="Laminin subunit gamma 1"/>
    <property type="match status" value="1"/>
</dbReference>
<keyword evidence="6" id="KW-0325">Glycoprotein</keyword>
<keyword evidence="4" id="KW-0677">Repeat</keyword>
<feature type="disulfide bond" evidence="9">
    <location>
        <begin position="1009"/>
        <end position="1021"/>
    </location>
</feature>
<feature type="disulfide bond" evidence="9">
    <location>
        <begin position="420"/>
        <end position="432"/>
    </location>
</feature>
<evidence type="ECO:0000256" key="1">
    <source>
        <dbReference type="ARBA" id="ARBA00004613"/>
    </source>
</evidence>
<evidence type="ECO:0000259" key="15">
    <source>
        <dbReference type="PROSITE" id="PS51117"/>
    </source>
</evidence>
<evidence type="ECO:0000313" key="17">
    <source>
        <dbReference type="RefSeq" id="XP_018015389.1"/>
    </source>
</evidence>
<dbReference type="GO" id="GO:0009888">
    <property type="term" value="P:tissue development"/>
    <property type="evidence" value="ECO:0007669"/>
    <property type="project" value="TreeGrafter"/>
</dbReference>
<dbReference type="PROSITE" id="PS01248">
    <property type="entry name" value="EGF_LAM_1"/>
    <property type="match status" value="4"/>
</dbReference>
<dbReference type="InterPro" id="IPR050440">
    <property type="entry name" value="Laminin/Netrin_ECM"/>
</dbReference>
<evidence type="ECO:0000256" key="7">
    <source>
        <dbReference type="ARBA" id="ARBA00023292"/>
    </source>
</evidence>
<feature type="domain" description="Laminin EGF-like" evidence="13">
    <location>
        <begin position="420"/>
        <end position="466"/>
    </location>
</feature>
<dbReference type="InterPro" id="IPR000742">
    <property type="entry name" value="EGF"/>
</dbReference>
<feature type="chain" id="PRO_5034868592" evidence="12">
    <location>
        <begin position="22"/>
        <end position="1644"/>
    </location>
</feature>
<dbReference type="RefSeq" id="XP_018015389.1">
    <property type="nucleotide sequence ID" value="XM_018159900.2"/>
</dbReference>
<feature type="disulfide bond" evidence="9">
    <location>
        <begin position="490"/>
        <end position="499"/>
    </location>
</feature>
<feature type="disulfide bond" evidence="9">
    <location>
        <begin position="982"/>
        <end position="991"/>
    </location>
</feature>
<comment type="subunit">
    <text evidence="8">Laminin is a complex glycoprotein, consisting of three different polypeptide chains (alpha, beta, gamma), which are bound to each other by disulfide bonds into a cross-shaped molecule comprising one long and three short arms with globules at each end.</text>
</comment>
<keyword evidence="10" id="KW-0175">Coiled coil</keyword>
<dbReference type="GO" id="GO:0005576">
    <property type="term" value="C:extracellular region"/>
    <property type="evidence" value="ECO:0007669"/>
    <property type="project" value="UniProtKB-SubCell"/>
</dbReference>
<dbReference type="GO" id="GO:0009887">
    <property type="term" value="P:animal organ morphogenesis"/>
    <property type="evidence" value="ECO:0007669"/>
    <property type="project" value="TreeGrafter"/>
</dbReference>
<dbReference type="SUPFAM" id="SSF57196">
    <property type="entry name" value="EGF/Laminin"/>
    <property type="match status" value="9"/>
</dbReference>
<dbReference type="PROSITE" id="PS51115">
    <property type="entry name" value="LAMININ_IVA"/>
    <property type="match status" value="1"/>
</dbReference>
<dbReference type="OMA" id="GAQKTCT"/>
<comment type="caution">
    <text evidence="9">Lacks conserved residue(s) required for the propagation of feature annotation.</text>
</comment>
<feature type="region of interest" description="Disordered" evidence="11">
    <location>
        <begin position="1458"/>
        <end position="1488"/>
    </location>
</feature>
<feature type="domain" description="Laminin N-terminal" evidence="15">
    <location>
        <begin position="66"/>
        <end position="304"/>
    </location>
</feature>
<dbReference type="FunFam" id="2.10.25.10:FF:000166">
    <property type="entry name" value="laminin subunit gamma-1"/>
    <property type="match status" value="1"/>
</dbReference>
<dbReference type="FunFam" id="2.10.25.10:FF:000224">
    <property type="entry name" value="Usherin"/>
    <property type="match status" value="1"/>
</dbReference>
<dbReference type="SMART" id="SM00181">
    <property type="entry name" value="EGF"/>
    <property type="match status" value="4"/>
</dbReference>
<comment type="subcellular location">
    <subcellularLocation>
        <location evidence="1">Secreted</location>
    </subcellularLocation>
</comment>
<dbReference type="PRINTS" id="PR00011">
    <property type="entry name" value="EGFLAMININ"/>
</dbReference>
<dbReference type="FunFam" id="2.60.120.260:FF:000018">
    <property type="entry name" value="Laminin subunit gamma 1"/>
    <property type="match status" value="1"/>
</dbReference>
<feature type="domain" description="Laminin EGF-like" evidence="13">
    <location>
        <begin position="467"/>
        <end position="519"/>
    </location>
</feature>
<gene>
    <name evidence="17" type="primary">LOC108672258</name>
</gene>
<evidence type="ECO:0000256" key="3">
    <source>
        <dbReference type="ARBA" id="ARBA00022729"/>
    </source>
</evidence>
<sequence>MRGGACLIYLCAILAPALGEAQFYATNIHDQNGYGSHRLPEPPAHPQPPQHGNHGRGTPCYTEDNKPQKCVTAFVNAAYNGRIDVSNECGIVRPQEYCLQTGGYGAAKDCRICDATVPGLYHPAHHLTDVDLDDNKTWWQSETMLEGIQYPNEVNLTLHLNKAFDITYVRLYFRSPRPESFAIYKRTSPNHDWTPYHFYSATCQDTYGIPESLYLGKDETRALCTSDFSDISPLTGGNVPFSTLENRPSAYAFDTSPQLQEWVTATDIRIVLDRPNTFGDEVFGDPKVLRSYFYAIYNLAVGGRCKCNGHASECVETSDSQGIRSLACVCEHRTTGPDCNECLPFYNDKPWQRATATDAHECQPCDCNGYSERCYFDKDLYEKTGHGGHCLDCAGYRAGPNCQRCRDDYYELQSGECIACNCDEQGSVILQCGSEGQCSCKPGVAGDKCERCQENYFDFGSQGCKACGCNKAGSYANEPNCDSRSGICSCKRNVEGQQCDKCKPGYFNLDEENEFGCTPCFCYGHSSICQSAGRYSKGVIESGFRRGAERWAGEDWGGRPIAVTYDASARILAVSTRGPDKVYFLAPNRFLGDQRFSYNQYLKFQLRIAGTQAQASTEDIILEGAGLVVSAPIFAQNNPLPNEQLQEYSFRLHEDQKFGWSPRLSSRDFMALLSNLTALKIRATYYYEGRGYLDDVRLETARPGQFGLPASWVEMCTCPLGYVGQYCESCAPGFRHDPPNGGPFASCTPCNCNNHADVCDSETGQCICKHNTAGSQCERCAKGFYGNALRGQPDDCTPCDCPDGGACIKLPDETVVCLECPQGYAGPRCDICTDGYFGDPQGRVTLTPKPCEKCDCNGNIDPNAVANCNRTTGHCLKCIYNTGGAFCDECLPGFYGEPLVQGDCKPCRCNHYGTVPETYGPPVCNQVSGQCRCKEHVTGRSCDSCQPGFWNHRSGNGCEECGCDPIGSLNGTCDPFTGQCFCREGVTSQKCDVCEPQHFGFSLQGCQPCDCDPIGSVSLQCDATGQCQCKENVEGRRCDRCRENTYDKQAGCRDCPPCYTLVLDAVSIHRERLAELERLLADIVSNPTVLNDQDFERALALVMTSVQDLWDDASRAADLGGGQTVERTLDELHERIEKVQGLVEGVKDALRQGGGLAEVGRSNITAAETIIEQARGMLRDAETYLQIDGNEALNKAMARSTEFGQQSARMSQIARNARQKADAQEEQATHIEEVAYEARNTSHDAVVLARKALDDQANMSAIIRNLNDDMDDLEGLHNSTMARARSSLARALVVYAEALSLSTQASGIPLPNIDVPQLRQKAQDIKETAIRIKAELDALTKEKGNLLVEIGVEIERAKDLLERGILQQQVTAELLAEVFGNKQKAEEAVKKADKTLEEAQNTLMILEEFDKQVQSSKVAADEALSRIAEIERLIDTAESQTEEAANALTGAEVDARRAKDIAKQAQETAEEASKEAGEVRTRSDSTRLEASELKLQAESLSDAVKGADARLKKHEDQAKEDSVLVLRAQEQATTARSRALAASQKIQEAQHMVVEIMQLLDQVSDLDPEVLDALERRLEAATNTYKMSGIESSVAELSAARTWQQKQISNYMEEIRLLQLEVRNIYEIKISLPDGCYRQTKLEP</sequence>
<feature type="domain" description="Laminin EGF-like" evidence="13">
    <location>
        <begin position="967"/>
        <end position="1008"/>
    </location>
</feature>
<dbReference type="FunFam" id="2.10.25.10:FF:000051">
    <property type="entry name" value="Laminin subunit alpha 4"/>
    <property type="match status" value="1"/>
</dbReference>
<feature type="coiled-coil region" evidence="10">
    <location>
        <begin position="1207"/>
        <end position="1234"/>
    </location>
</feature>
<dbReference type="PROSITE" id="PS51117">
    <property type="entry name" value="LAMININ_NTER"/>
    <property type="match status" value="1"/>
</dbReference>
<dbReference type="OrthoDB" id="430826at2759"/>
<accession>A0A8B7NNV4</accession>
<dbReference type="Pfam" id="PF00053">
    <property type="entry name" value="EGF_laminin"/>
    <property type="match status" value="11"/>
</dbReference>
<evidence type="ECO:0000256" key="2">
    <source>
        <dbReference type="ARBA" id="ARBA00022525"/>
    </source>
</evidence>
<keyword evidence="2" id="KW-0964">Secreted</keyword>
<feature type="signal peptide" evidence="12">
    <location>
        <begin position="1"/>
        <end position="21"/>
    </location>
</feature>
<feature type="disulfide bond" evidence="9">
    <location>
        <begin position="440"/>
        <end position="449"/>
    </location>
</feature>